<evidence type="ECO:0000256" key="1">
    <source>
        <dbReference type="SAM" id="MobiDB-lite"/>
    </source>
</evidence>
<sequence length="116" mass="12745">QSHARDGIYPASEDRRPPRRHRQPAVARARSSTATRPVPRPATGRQDARARRAPRPTSPTWSWRRAIDLAAYDVVFLAAAAGKVEGAVHTVFAPATTNRDLPRHPGARSIDGEHDT</sequence>
<reference evidence="2 3" key="2">
    <citation type="journal article" date="2013" name="Plant Cell Physiol.">
        <title>Rice Annotation Project Database (RAP-DB): an integrative and interactive database for rice genomics.</title>
        <authorList>
            <person name="Sakai H."/>
            <person name="Lee S.S."/>
            <person name="Tanaka T."/>
            <person name="Numa H."/>
            <person name="Kim J."/>
            <person name="Kawahara Y."/>
            <person name="Wakimoto H."/>
            <person name="Yang C.C."/>
            <person name="Iwamoto M."/>
            <person name="Abe T."/>
            <person name="Yamada Y."/>
            <person name="Muto A."/>
            <person name="Inokuchi H."/>
            <person name="Ikemura T."/>
            <person name="Matsumoto T."/>
            <person name="Sasaki T."/>
            <person name="Itoh T."/>
        </authorList>
    </citation>
    <scope>NUCLEOTIDE SEQUENCE [LARGE SCALE GENOMIC DNA]</scope>
    <source>
        <strain evidence="3">cv. Nipponbare</strain>
    </source>
</reference>
<name>A0A0P0VK45_ORYSJ</name>
<organism evidence="2 3">
    <name type="scientific">Oryza sativa subsp. japonica</name>
    <name type="common">Rice</name>
    <dbReference type="NCBI Taxonomy" id="39947"/>
    <lineage>
        <taxon>Eukaryota</taxon>
        <taxon>Viridiplantae</taxon>
        <taxon>Streptophyta</taxon>
        <taxon>Embryophyta</taxon>
        <taxon>Tracheophyta</taxon>
        <taxon>Spermatophyta</taxon>
        <taxon>Magnoliopsida</taxon>
        <taxon>Liliopsida</taxon>
        <taxon>Poales</taxon>
        <taxon>Poaceae</taxon>
        <taxon>BOP clade</taxon>
        <taxon>Oryzoideae</taxon>
        <taxon>Oryzeae</taxon>
        <taxon>Oryzinae</taxon>
        <taxon>Oryza</taxon>
        <taxon>Oryza sativa</taxon>
    </lineage>
</organism>
<dbReference type="InParanoid" id="A0A0P0VK45"/>
<evidence type="ECO:0000313" key="2">
    <source>
        <dbReference type="EMBL" id="BAS79136.1"/>
    </source>
</evidence>
<feature type="compositionally biased region" description="Low complexity" evidence="1">
    <location>
        <begin position="24"/>
        <end position="37"/>
    </location>
</feature>
<reference evidence="3" key="1">
    <citation type="journal article" date="2005" name="Nature">
        <title>The map-based sequence of the rice genome.</title>
        <authorList>
            <consortium name="International rice genome sequencing project (IRGSP)"/>
            <person name="Matsumoto T."/>
            <person name="Wu J."/>
            <person name="Kanamori H."/>
            <person name="Katayose Y."/>
            <person name="Fujisawa M."/>
            <person name="Namiki N."/>
            <person name="Mizuno H."/>
            <person name="Yamamoto K."/>
            <person name="Antonio B.A."/>
            <person name="Baba T."/>
            <person name="Sakata K."/>
            <person name="Nagamura Y."/>
            <person name="Aoki H."/>
            <person name="Arikawa K."/>
            <person name="Arita K."/>
            <person name="Bito T."/>
            <person name="Chiden Y."/>
            <person name="Fujitsuka N."/>
            <person name="Fukunaka R."/>
            <person name="Hamada M."/>
            <person name="Harada C."/>
            <person name="Hayashi A."/>
            <person name="Hijishita S."/>
            <person name="Honda M."/>
            <person name="Hosokawa S."/>
            <person name="Ichikawa Y."/>
            <person name="Idonuma A."/>
            <person name="Iijima M."/>
            <person name="Ikeda M."/>
            <person name="Ikeno M."/>
            <person name="Ito K."/>
            <person name="Ito S."/>
            <person name="Ito T."/>
            <person name="Ito Y."/>
            <person name="Ito Y."/>
            <person name="Iwabuchi A."/>
            <person name="Kamiya K."/>
            <person name="Karasawa W."/>
            <person name="Kurita K."/>
            <person name="Katagiri S."/>
            <person name="Kikuta A."/>
            <person name="Kobayashi H."/>
            <person name="Kobayashi N."/>
            <person name="Machita K."/>
            <person name="Maehara T."/>
            <person name="Masukawa M."/>
            <person name="Mizubayashi T."/>
            <person name="Mukai Y."/>
            <person name="Nagasaki H."/>
            <person name="Nagata Y."/>
            <person name="Naito S."/>
            <person name="Nakashima M."/>
            <person name="Nakama Y."/>
            <person name="Nakamichi Y."/>
            <person name="Nakamura M."/>
            <person name="Meguro A."/>
            <person name="Negishi M."/>
            <person name="Ohta I."/>
            <person name="Ohta T."/>
            <person name="Okamoto M."/>
            <person name="Ono N."/>
            <person name="Saji S."/>
            <person name="Sakaguchi M."/>
            <person name="Sakai K."/>
            <person name="Shibata M."/>
            <person name="Shimokawa T."/>
            <person name="Song J."/>
            <person name="Takazaki Y."/>
            <person name="Terasawa K."/>
            <person name="Tsugane M."/>
            <person name="Tsuji K."/>
            <person name="Ueda S."/>
            <person name="Waki K."/>
            <person name="Yamagata H."/>
            <person name="Yamamoto M."/>
            <person name="Yamamoto S."/>
            <person name="Yamane H."/>
            <person name="Yoshiki S."/>
            <person name="Yoshihara R."/>
            <person name="Yukawa K."/>
            <person name="Zhong H."/>
            <person name="Yano M."/>
            <person name="Yuan Q."/>
            <person name="Ouyang S."/>
            <person name="Liu J."/>
            <person name="Jones K.M."/>
            <person name="Gansberger K."/>
            <person name="Moffat K."/>
            <person name="Hill J."/>
            <person name="Bera J."/>
            <person name="Fadrosh D."/>
            <person name="Jin S."/>
            <person name="Johri S."/>
            <person name="Kim M."/>
            <person name="Overton L."/>
            <person name="Reardon M."/>
            <person name="Tsitrin T."/>
            <person name="Vuong H."/>
            <person name="Weaver B."/>
            <person name="Ciecko A."/>
            <person name="Tallon L."/>
            <person name="Jackson J."/>
            <person name="Pai G."/>
            <person name="Aken S.V."/>
            <person name="Utterback T."/>
            <person name="Reidmuller S."/>
            <person name="Feldblyum T."/>
            <person name="Hsiao J."/>
            <person name="Zismann V."/>
            <person name="Iobst S."/>
            <person name="de Vazeille A.R."/>
            <person name="Buell C.R."/>
            <person name="Ying K."/>
            <person name="Li Y."/>
            <person name="Lu T."/>
            <person name="Huang Y."/>
            <person name="Zhao Q."/>
            <person name="Feng Q."/>
            <person name="Zhang L."/>
            <person name="Zhu J."/>
            <person name="Weng Q."/>
            <person name="Mu J."/>
            <person name="Lu Y."/>
            <person name="Fan D."/>
            <person name="Liu Y."/>
            <person name="Guan J."/>
            <person name="Zhang Y."/>
            <person name="Yu S."/>
            <person name="Liu X."/>
            <person name="Zhang Y."/>
            <person name="Hong G."/>
            <person name="Han B."/>
            <person name="Choisne N."/>
            <person name="Demange N."/>
            <person name="Orjeda G."/>
            <person name="Samain S."/>
            <person name="Cattolico L."/>
            <person name="Pelletier E."/>
            <person name="Couloux A."/>
            <person name="Segurens B."/>
            <person name="Wincker P."/>
            <person name="D'Hont A."/>
            <person name="Scarpelli C."/>
            <person name="Weissenbach J."/>
            <person name="Salanoubat M."/>
            <person name="Quetier F."/>
            <person name="Yu Y."/>
            <person name="Kim H.R."/>
            <person name="Rambo T."/>
            <person name="Currie J."/>
            <person name="Collura K."/>
            <person name="Luo M."/>
            <person name="Yang T."/>
            <person name="Ammiraju J.S.S."/>
            <person name="Engler F."/>
            <person name="Soderlund C."/>
            <person name="Wing R.A."/>
            <person name="Palmer L.E."/>
            <person name="de la Bastide M."/>
            <person name="Spiegel L."/>
            <person name="Nascimento L."/>
            <person name="Zutavern T."/>
            <person name="O'Shaughnessy A."/>
            <person name="Dike S."/>
            <person name="Dedhia N."/>
            <person name="Preston R."/>
            <person name="Balija V."/>
            <person name="McCombie W.R."/>
            <person name="Chow T."/>
            <person name="Chen H."/>
            <person name="Chung M."/>
            <person name="Chen C."/>
            <person name="Shaw J."/>
            <person name="Wu H."/>
            <person name="Hsiao K."/>
            <person name="Chao Y."/>
            <person name="Chu M."/>
            <person name="Cheng C."/>
            <person name="Hour A."/>
            <person name="Lee P."/>
            <person name="Lin S."/>
            <person name="Lin Y."/>
            <person name="Liou J."/>
            <person name="Liu S."/>
            <person name="Hsing Y."/>
            <person name="Raghuvanshi S."/>
            <person name="Mohanty A."/>
            <person name="Bharti A.K."/>
            <person name="Gaur A."/>
            <person name="Gupta V."/>
            <person name="Kumar D."/>
            <person name="Ravi V."/>
            <person name="Vij S."/>
            <person name="Kapur A."/>
            <person name="Khurana P."/>
            <person name="Khurana P."/>
            <person name="Khurana J.P."/>
            <person name="Tyagi A.K."/>
            <person name="Gaikwad K."/>
            <person name="Singh A."/>
            <person name="Dalal V."/>
            <person name="Srivastava S."/>
            <person name="Dixit A."/>
            <person name="Pal A.K."/>
            <person name="Ghazi I.A."/>
            <person name="Yadav M."/>
            <person name="Pandit A."/>
            <person name="Bhargava A."/>
            <person name="Sureshbabu K."/>
            <person name="Batra K."/>
            <person name="Sharma T.R."/>
            <person name="Mohapatra T."/>
            <person name="Singh N.K."/>
            <person name="Messing J."/>
            <person name="Nelson A.B."/>
            <person name="Fuks G."/>
            <person name="Kavchok S."/>
            <person name="Keizer G."/>
            <person name="Linton E."/>
            <person name="Llaca V."/>
            <person name="Song R."/>
            <person name="Tanyolac B."/>
            <person name="Young S."/>
            <person name="Ho-Il K."/>
            <person name="Hahn J.H."/>
            <person name="Sangsakoo G."/>
            <person name="Vanavichit A."/>
            <person name="de Mattos Luiz.A.T."/>
            <person name="Zimmer P.D."/>
            <person name="Malone G."/>
            <person name="Dellagostin O."/>
            <person name="de Oliveira A.C."/>
            <person name="Bevan M."/>
            <person name="Bancroft I."/>
            <person name="Minx P."/>
            <person name="Cordum H."/>
            <person name="Wilson R."/>
            <person name="Cheng Z."/>
            <person name="Jin W."/>
            <person name="Jiang J."/>
            <person name="Leong S.A."/>
            <person name="Iwama H."/>
            <person name="Gojobori T."/>
            <person name="Itoh T."/>
            <person name="Niimura Y."/>
            <person name="Fujii Y."/>
            <person name="Habara T."/>
            <person name="Sakai H."/>
            <person name="Sato Y."/>
            <person name="Wilson G."/>
            <person name="Kumar K."/>
            <person name="McCouch S."/>
            <person name="Juretic N."/>
            <person name="Hoen D."/>
            <person name="Wright S."/>
            <person name="Bruskiewich R."/>
            <person name="Bureau T."/>
            <person name="Miyao A."/>
            <person name="Hirochika H."/>
            <person name="Nishikawa T."/>
            <person name="Kadowaki K."/>
            <person name="Sugiura M."/>
            <person name="Burr B."/>
            <person name="Sasaki T."/>
        </authorList>
    </citation>
    <scope>NUCLEOTIDE SEQUENCE [LARGE SCALE GENOMIC DNA]</scope>
    <source>
        <strain evidence="3">cv. Nipponbare</strain>
    </source>
</reference>
<reference evidence="2 3" key="3">
    <citation type="journal article" date="2013" name="Rice">
        <title>Improvement of the Oryza sativa Nipponbare reference genome using next generation sequence and optical map data.</title>
        <authorList>
            <person name="Kawahara Y."/>
            <person name="de la Bastide M."/>
            <person name="Hamilton J.P."/>
            <person name="Kanamori H."/>
            <person name="McCombie W.R."/>
            <person name="Ouyang S."/>
            <person name="Schwartz D.C."/>
            <person name="Tanaka T."/>
            <person name="Wu J."/>
            <person name="Zhou S."/>
            <person name="Childs K.L."/>
            <person name="Davidson R.M."/>
            <person name="Lin H."/>
            <person name="Quesada-Ocampo L."/>
            <person name="Vaillancourt B."/>
            <person name="Sakai H."/>
            <person name="Lee S.S."/>
            <person name="Kim J."/>
            <person name="Numa H."/>
            <person name="Itoh T."/>
            <person name="Buell C.R."/>
            <person name="Matsumoto T."/>
        </authorList>
    </citation>
    <scope>NUCLEOTIDE SEQUENCE [LARGE SCALE GENOMIC DNA]</scope>
    <source>
        <strain evidence="3">cv. Nipponbare</strain>
    </source>
</reference>
<feature type="compositionally biased region" description="Basic and acidic residues" evidence="1">
    <location>
        <begin position="1"/>
        <end position="16"/>
    </location>
</feature>
<gene>
    <name evidence="2" type="ordered locus">Os02g0546400</name>
    <name evidence="2" type="ORF">OSNPB_020546400</name>
</gene>
<proteinExistence type="predicted"/>
<feature type="region of interest" description="Disordered" evidence="1">
    <location>
        <begin position="1"/>
        <end position="62"/>
    </location>
</feature>
<dbReference type="Proteomes" id="UP000059680">
    <property type="component" value="Chromosome 2"/>
</dbReference>
<accession>A0A0P0VK45</accession>
<feature type="non-terminal residue" evidence="2">
    <location>
        <position position="1"/>
    </location>
</feature>
<dbReference type="Gramene" id="Os02t0546400-00">
    <property type="protein sequence ID" value="Os02t0546400-00"/>
    <property type="gene ID" value="Os02g0546400"/>
</dbReference>
<evidence type="ECO:0000313" key="3">
    <source>
        <dbReference type="Proteomes" id="UP000059680"/>
    </source>
</evidence>
<protein>
    <submittedName>
        <fullName evidence="2">Os02g0546400 protein</fullName>
    </submittedName>
</protein>
<dbReference type="EMBL" id="AP014958">
    <property type="protein sequence ID" value="BAS79136.1"/>
    <property type="molecule type" value="Genomic_DNA"/>
</dbReference>
<dbReference type="PaxDb" id="39947-A0A0P0VK45"/>
<dbReference type="AlphaFoldDB" id="A0A0P0VK45"/>
<feature type="region of interest" description="Disordered" evidence="1">
    <location>
        <begin position="92"/>
        <end position="116"/>
    </location>
</feature>
<keyword evidence="3" id="KW-1185">Reference proteome</keyword>